<evidence type="ECO:0008006" key="12">
    <source>
        <dbReference type="Google" id="ProtNLM"/>
    </source>
</evidence>
<protein>
    <recommendedName>
        <fullName evidence="12">DUF4283 domain-containing protein</fullName>
    </recommendedName>
</protein>
<comment type="subcellular location">
    <subcellularLocation>
        <location evidence="2">Cytoplasm</location>
    </subcellularLocation>
    <subcellularLocation>
        <location evidence="1">Nucleus</location>
    </subcellularLocation>
</comment>
<evidence type="ECO:0000256" key="2">
    <source>
        <dbReference type="ARBA" id="ARBA00004496"/>
    </source>
</evidence>
<evidence type="ECO:0000256" key="5">
    <source>
        <dbReference type="ARBA" id="ARBA00022490"/>
    </source>
</evidence>
<evidence type="ECO:0000256" key="9">
    <source>
        <dbReference type="SAM" id="SignalP"/>
    </source>
</evidence>
<dbReference type="PANTHER" id="PTHR12596:SF1">
    <property type="entry name" value="EXPORTIN-4"/>
    <property type="match status" value="1"/>
</dbReference>
<evidence type="ECO:0000256" key="1">
    <source>
        <dbReference type="ARBA" id="ARBA00004123"/>
    </source>
</evidence>
<keyword evidence="7" id="KW-0539">Nucleus</keyword>
<organism evidence="10 11">
    <name type="scientific">Vitis vinifera</name>
    <name type="common">Grape</name>
    <dbReference type="NCBI Taxonomy" id="29760"/>
    <lineage>
        <taxon>Eukaryota</taxon>
        <taxon>Viridiplantae</taxon>
        <taxon>Streptophyta</taxon>
        <taxon>Embryophyta</taxon>
        <taxon>Tracheophyta</taxon>
        <taxon>Spermatophyta</taxon>
        <taxon>Magnoliopsida</taxon>
        <taxon>eudicotyledons</taxon>
        <taxon>Gunneridae</taxon>
        <taxon>Pentapetalae</taxon>
        <taxon>rosids</taxon>
        <taxon>Vitales</taxon>
        <taxon>Vitaceae</taxon>
        <taxon>Viteae</taxon>
        <taxon>Vitis</taxon>
    </lineage>
</organism>
<comment type="similarity">
    <text evidence="3">Belongs to the exportin family.</text>
</comment>
<feature type="chain" id="PRO_5019154064" description="DUF4283 domain-containing protein" evidence="9">
    <location>
        <begin position="27"/>
        <end position="824"/>
    </location>
</feature>
<evidence type="ECO:0000313" key="10">
    <source>
        <dbReference type="EMBL" id="RVX05718.1"/>
    </source>
</evidence>
<keyword evidence="4" id="KW-0813">Transport</keyword>
<feature type="region of interest" description="Disordered" evidence="8">
    <location>
        <begin position="596"/>
        <end position="648"/>
    </location>
</feature>
<feature type="signal peptide" evidence="9">
    <location>
        <begin position="1"/>
        <end position="26"/>
    </location>
</feature>
<feature type="compositionally biased region" description="Polar residues" evidence="8">
    <location>
        <begin position="636"/>
        <end position="646"/>
    </location>
</feature>
<comment type="caution">
    <text evidence="10">The sequence shown here is derived from an EMBL/GenBank/DDBJ whole genome shotgun (WGS) entry which is preliminary data.</text>
</comment>
<gene>
    <name evidence="10" type="ORF">CK203_027322</name>
</gene>
<keyword evidence="9" id="KW-0732">Signal</keyword>
<dbReference type="AlphaFoldDB" id="A0A438J9S2"/>
<evidence type="ECO:0000256" key="7">
    <source>
        <dbReference type="ARBA" id="ARBA00023242"/>
    </source>
</evidence>
<dbReference type="OrthoDB" id="5548448at2759"/>
<feature type="compositionally biased region" description="Polar residues" evidence="8">
    <location>
        <begin position="753"/>
        <end position="762"/>
    </location>
</feature>
<evidence type="ECO:0000256" key="3">
    <source>
        <dbReference type="ARBA" id="ARBA00009466"/>
    </source>
</evidence>
<dbReference type="GO" id="GO:0015031">
    <property type="term" value="P:protein transport"/>
    <property type="evidence" value="ECO:0007669"/>
    <property type="project" value="UniProtKB-KW"/>
</dbReference>
<dbReference type="GO" id="GO:0005737">
    <property type="term" value="C:cytoplasm"/>
    <property type="evidence" value="ECO:0007669"/>
    <property type="project" value="UniProtKB-SubCell"/>
</dbReference>
<dbReference type="GO" id="GO:0005049">
    <property type="term" value="F:nuclear export signal receptor activity"/>
    <property type="evidence" value="ECO:0007669"/>
    <property type="project" value="InterPro"/>
</dbReference>
<dbReference type="Proteomes" id="UP000288805">
    <property type="component" value="Unassembled WGS sequence"/>
</dbReference>
<keyword evidence="6" id="KW-0653">Protein transport</keyword>
<reference evidence="10 11" key="1">
    <citation type="journal article" date="2018" name="PLoS Genet.">
        <title>Population sequencing reveals clonal diversity and ancestral inbreeding in the grapevine cultivar Chardonnay.</title>
        <authorList>
            <person name="Roach M.J."/>
            <person name="Johnson D.L."/>
            <person name="Bohlmann J."/>
            <person name="van Vuuren H.J."/>
            <person name="Jones S.J."/>
            <person name="Pretorius I.S."/>
            <person name="Schmidt S.A."/>
            <person name="Borneman A.R."/>
        </authorList>
    </citation>
    <scope>NUCLEOTIDE SEQUENCE [LARGE SCALE GENOMIC DNA]</scope>
    <source>
        <strain evidence="11">cv. Chardonnay</strain>
        <tissue evidence="10">Leaf</tissue>
    </source>
</reference>
<evidence type="ECO:0000256" key="8">
    <source>
        <dbReference type="SAM" id="MobiDB-lite"/>
    </source>
</evidence>
<evidence type="ECO:0000313" key="11">
    <source>
        <dbReference type="Proteomes" id="UP000288805"/>
    </source>
</evidence>
<dbReference type="PANTHER" id="PTHR12596">
    <property type="entry name" value="EXPORTIN 4,7-RELATED"/>
    <property type="match status" value="1"/>
</dbReference>
<dbReference type="EMBL" id="QGNW01000055">
    <property type="protein sequence ID" value="RVX05718.1"/>
    <property type="molecule type" value="Genomic_DNA"/>
</dbReference>
<accession>A0A438J9S2</accession>
<name>A0A438J9S2_VITVI</name>
<feature type="region of interest" description="Disordered" evidence="8">
    <location>
        <begin position="753"/>
        <end position="778"/>
    </location>
</feature>
<dbReference type="InterPro" id="IPR044189">
    <property type="entry name" value="XPO4/7-like"/>
</dbReference>
<proteinExistence type="inferred from homology"/>
<dbReference type="GO" id="GO:0005634">
    <property type="term" value="C:nucleus"/>
    <property type="evidence" value="ECO:0007669"/>
    <property type="project" value="UniProtKB-SubCell"/>
</dbReference>
<sequence length="824" mass="91128">MRTSVFSPRLMEAVIWFLARWSSTYLMVPEECREDNCNSGYDHESWLRSQHSRKALLSFFGQYNQGKPVLDVIVRISMMTLISYPGEKDLQYNVYVMTMGSHTLYLLTTDILVPCVYGSWLPELVVRQVMINNQSAFNQTKRKKPCCLSRIWKGGVGMVDGAFEESCGVASKGIYRGCRSYVEVVAEDGPRNGALLSVGKWARAVICECKEKAQDWAQVGKVIARMMGVLNGPRVGKIISERKVYSPEEMVAKRKYGCCWKIQKGLGRVTKVARESLKLVDLSKVKLWVEMLPNVVLPALLEVEDGAWTFIVAVTVIGEDEEDDIFKSKSTCSRDELLKAGGCVSQWSKNAEGLCSSTRDSECYSRRLLPRSRYRFSSSNLASKRENGWGESLLGPAEGNNNGPTMLETLFKAQPVRAQTGTKNRGLPAGPVVIQAHETVALLSSTFQRTGSFAKVVPLFARSQGPIEVRADGGTRLSLKRMVGPLRERPSLFPTLAHLQPQSEEDVAVRKGKASEVQTRGFEQKEEKVVSKKLWTTLFPPSLDRRQGLQSCSEPLFLGKTSSISEVCLLEEDFGLGSQLEQGFRASPLFHCQSSRNRKRCSGEGTSSSRGEAALRNPHFKEGKEGFLGRVGSDLRGSSVTNSPSSPEIRGKGLNFEGICEMPGLENLEVCLYSPSQPPESSSILSCGLALPLPSPSGPDLPSSVSLSQSPMENRVISKIFSKKDVGTFYQKYVGIPVRDEEETQFALSNQLSESFNPSKSKPSLPKEVSNLVTGSQGDTVVSPSGEFQINGLSPRKMAKVREVLSYLDIKVYSRRKNRWSTGI</sequence>
<evidence type="ECO:0000256" key="4">
    <source>
        <dbReference type="ARBA" id="ARBA00022448"/>
    </source>
</evidence>
<evidence type="ECO:0000256" key="6">
    <source>
        <dbReference type="ARBA" id="ARBA00022927"/>
    </source>
</evidence>
<keyword evidence="5" id="KW-0963">Cytoplasm</keyword>